<dbReference type="GO" id="GO:0030170">
    <property type="term" value="F:pyridoxal phosphate binding"/>
    <property type="evidence" value="ECO:0007669"/>
    <property type="project" value="UniProtKB-UniRule"/>
</dbReference>
<feature type="active site" description="Proton acceptor; specific for D-alanine" evidence="4">
    <location>
        <position position="37"/>
    </location>
</feature>
<comment type="function">
    <text evidence="4">Catalyzes the interconversion of L-alanine and D-alanine. May also act on other amino acids.</text>
</comment>
<evidence type="ECO:0000256" key="6">
    <source>
        <dbReference type="PIRSR" id="PIRSR600821-52"/>
    </source>
</evidence>
<evidence type="ECO:0000256" key="2">
    <source>
        <dbReference type="ARBA" id="ARBA00022898"/>
    </source>
</evidence>
<keyword evidence="9" id="KW-1185">Reference proteome</keyword>
<name>C4GB28_9FIRM</name>
<feature type="domain" description="Alanine racemase C-terminal" evidence="7">
    <location>
        <begin position="245"/>
        <end position="374"/>
    </location>
</feature>
<dbReference type="STRING" id="626523.GCWU000342_01129"/>
<feature type="modified residue" description="N6-(pyridoxal phosphate)lysine" evidence="4 5">
    <location>
        <position position="37"/>
    </location>
</feature>
<dbReference type="SMART" id="SM01005">
    <property type="entry name" value="Ala_racemase_C"/>
    <property type="match status" value="1"/>
</dbReference>
<evidence type="ECO:0000313" key="8">
    <source>
        <dbReference type="EMBL" id="EEP28321.1"/>
    </source>
</evidence>
<feature type="active site" description="Proton acceptor; specific for L-alanine" evidence="4">
    <location>
        <position position="266"/>
    </location>
</feature>
<dbReference type="Pfam" id="PF00842">
    <property type="entry name" value="Ala_racemase_C"/>
    <property type="match status" value="1"/>
</dbReference>
<dbReference type="SUPFAM" id="SSF51419">
    <property type="entry name" value="PLP-binding barrel"/>
    <property type="match status" value="1"/>
</dbReference>
<gene>
    <name evidence="8" type="primary">alr</name>
    <name evidence="8" type="ORF">GCWU000342_01129</name>
</gene>
<dbReference type="PANTHER" id="PTHR30511:SF0">
    <property type="entry name" value="ALANINE RACEMASE, CATABOLIC-RELATED"/>
    <property type="match status" value="1"/>
</dbReference>
<evidence type="ECO:0000256" key="3">
    <source>
        <dbReference type="ARBA" id="ARBA00023235"/>
    </source>
</evidence>
<dbReference type="Gene3D" id="2.40.37.10">
    <property type="entry name" value="Lyase, Ornithine Decarboxylase, Chain A, domain 1"/>
    <property type="match status" value="1"/>
</dbReference>
<keyword evidence="2 4" id="KW-0663">Pyridoxal phosphate</keyword>
<dbReference type="PANTHER" id="PTHR30511">
    <property type="entry name" value="ALANINE RACEMASE"/>
    <property type="match status" value="1"/>
</dbReference>
<dbReference type="GO" id="GO:0008784">
    <property type="term" value="F:alanine racemase activity"/>
    <property type="evidence" value="ECO:0007669"/>
    <property type="project" value="UniProtKB-UniRule"/>
</dbReference>
<organism evidence="8 9">
    <name type="scientific">Shuttleworthella satelles DSM 14600</name>
    <dbReference type="NCBI Taxonomy" id="626523"/>
    <lineage>
        <taxon>Bacteria</taxon>
        <taxon>Bacillati</taxon>
        <taxon>Bacillota</taxon>
        <taxon>Clostridia</taxon>
        <taxon>Lachnospirales</taxon>
        <taxon>Lachnospiraceae</taxon>
        <taxon>Shuttleworthella</taxon>
    </lineage>
</organism>
<dbReference type="InterPro" id="IPR009006">
    <property type="entry name" value="Ala_racemase/Decarboxylase_C"/>
</dbReference>
<proteinExistence type="inferred from homology"/>
<dbReference type="Pfam" id="PF01168">
    <property type="entry name" value="Ala_racemase_N"/>
    <property type="match status" value="1"/>
</dbReference>
<dbReference type="UniPathway" id="UPA00042">
    <property type="reaction ID" value="UER00497"/>
</dbReference>
<dbReference type="GO" id="GO:0030632">
    <property type="term" value="P:D-alanine biosynthetic process"/>
    <property type="evidence" value="ECO:0007669"/>
    <property type="project" value="UniProtKB-UniRule"/>
</dbReference>
<evidence type="ECO:0000259" key="7">
    <source>
        <dbReference type="SMART" id="SM01005"/>
    </source>
</evidence>
<dbReference type="PROSITE" id="PS00395">
    <property type="entry name" value="ALANINE_RACEMASE"/>
    <property type="match status" value="1"/>
</dbReference>
<dbReference type="Proteomes" id="UP000003494">
    <property type="component" value="Unassembled WGS sequence"/>
</dbReference>
<dbReference type="HOGENOM" id="CLU_028393_2_2_9"/>
<accession>C4GB28</accession>
<evidence type="ECO:0000313" key="9">
    <source>
        <dbReference type="Proteomes" id="UP000003494"/>
    </source>
</evidence>
<dbReference type="GO" id="GO:0009252">
    <property type="term" value="P:peptidoglycan biosynthetic process"/>
    <property type="evidence" value="ECO:0007669"/>
    <property type="project" value="TreeGrafter"/>
</dbReference>
<feature type="binding site" evidence="4 6">
    <location>
        <position position="136"/>
    </location>
    <ligand>
        <name>substrate</name>
    </ligand>
</feature>
<evidence type="ECO:0000256" key="1">
    <source>
        <dbReference type="ARBA" id="ARBA00001933"/>
    </source>
</evidence>
<dbReference type="FunFam" id="3.20.20.10:FF:000002">
    <property type="entry name" value="Alanine racemase"/>
    <property type="match status" value="1"/>
</dbReference>
<dbReference type="PRINTS" id="PR00992">
    <property type="entry name" value="ALARACEMASE"/>
</dbReference>
<sequence length="387" mass="43320">MDHKRVWMDIDLDAVRANVDAMFDRMRPDCRMMAVVKADAYGHGAREIAALLEPDQRVFGYAVATVDEAYELRRHQISKPILILGYSFPEEYPAMVRLGIRPAIFSYESALAFDRAASQAGMIAPVHIKIDTGMSRIGFQVDEEDLSQAARIAQLKHLRMEGIFTHFARADEKDKSHAYAQADLFQQAIDRLERAGVEFEIRHCSNSASIMELPELNMDMVRAGISLYGLWPSEEMDPNFPLSAAMSLGSHITHIKTLGEGRCISYGGTYQVKGKAKIATIPVGYADGYARGLSNRGYVLIQGKRAPIVGRICMDQFMVDVSAFDHIAVGEKVTLLGEDGKERISLEELGRLSGRFNYEFACLLGNRRIPKVFHRKGQVVSVREDLR</sequence>
<evidence type="ECO:0000256" key="5">
    <source>
        <dbReference type="PIRSR" id="PIRSR600821-50"/>
    </source>
</evidence>
<dbReference type="InterPro" id="IPR000821">
    <property type="entry name" value="Ala_racemase"/>
</dbReference>
<dbReference type="EC" id="5.1.1.1" evidence="4"/>
<evidence type="ECO:0000256" key="4">
    <source>
        <dbReference type="HAMAP-Rule" id="MF_01201"/>
    </source>
</evidence>
<comment type="caution">
    <text evidence="8">The sequence shown here is derived from an EMBL/GenBank/DDBJ whole genome shotgun (WGS) entry which is preliminary data.</text>
</comment>
<dbReference type="RefSeq" id="WP_006906139.1">
    <property type="nucleotide sequence ID" value="NZ_GG665866.1"/>
</dbReference>
<reference evidence="8" key="1">
    <citation type="submission" date="2009-04" db="EMBL/GenBank/DDBJ databases">
        <authorList>
            <person name="Weinstock G."/>
            <person name="Sodergren E."/>
            <person name="Clifton S."/>
            <person name="Fulton L."/>
            <person name="Fulton B."/>
            <person name="Courtney L."/>
            <person name="Fronick C."/>
            <person name="Harrison M."/>
            <person name="Strong C."/>
            <person name="Farmer C."/>
            <person name="Delahaunty K."/>
            <person name="Markovic C."/>
            <person name="Hall O."/>
            <person name="Minx P."/>
            <person name="Tomlinson C."/>
            <person name="Mitreva M."/>
            <person name="Nelson J."/>
            <person name="Hou S."/>
            <person name="Wollam A."/>
            <person name="Pepin K.H."/>
            <person name="Johnson M."/>
            <person name="Bhonagiri V."/>
            <person name="Nash W.E."/>
            <person name="Warren W."/>
            <person name="Chinwalla A."/>
            <person name="Mardis E.R."/>
            <person name="Wilson R.K."/>
        </authorList>
    </citation>
    <scope>NUCLEOTIDE SEQUENCE [LARGE SCALE GENOMIC DNA]</scope>
    <source>
        <strain evidence="8">DSM 14600</strain>
    </source>
</reference>
<comment type="catalytic activity">
    <reaction evidence="4">
        <text>L-alanine = D-alanine</text>
        <dbReference type="Rhea" id="RHEA:20249"/>
        <dbReference type="ChEBI" id="CHEBI:57416"/>
        <dbReference type="ChEBI" id="CHEBI:57972"/>
        <dbReference type="EC" id="5.1.1.1"/>
    </reaction>
</comment>
<comment type="pathway">
    <text evidence="4">Amino-acid biosynthesis; D-alanine biosynthesis; D-alanine from L-alanine: step 1/1.</text>
</comment>
<dbReference type="CDD" id="cd00430">
    <property type="entry name" value="PLPDE_III_AR"/>
    <property type="match status" value="1"/>
</dbReference>
<comment type="cofactor">
    <cofactor evidence="1 4 5">
        <name>pyridoxal 5'-phosphate</name>
        <dbReference type="ChEBI" id="CHEBI:597326"/>
    </cofactor>
</comment>
<dbReference type="InterPro" id="IPR001608">
    <property type="entry name" value="Ala_racemase_N"/>
</dbReference>
<dbReference type="InterPro" id="IPR029066">
    <property type="entry name" value="PLP-binding_barrel"/>
</dbReference>
<dbReference type="eggNOG" id="COG0787">
    <property type="taxonomic scope" value="Bacteria"/>
</dbReference>
<dbReference type="InterPro" id="IPR011079">
    <property type="entry name" value="Ala_racemase_C"/>
</dbReference>
<dbReference type="Gene3D" id="3.20.20.10">
    <property type="entry name" value="Alanine racemase"/>
    <property type="match status" value="1"/>
</dbReference>
<dbReference type="InterPro" id="IPR020622">
    <property type="entry name" value="Ala_racemase_pyridoxalP-BS"/>
</dbReference>
<comment type="similarity">
    <text evidence="4">Belongs to the alanine racemase family.</text>
</comment>
<feature type="binding site" evidence="4 6">
    <location>
        <position position="314"/>
    </location>
    <ligand>
        <name>substrate</name>
    </ligand>
</feature>
<dbReference type="GO" id="GO:0005829">
    <property type="term" value="C:cytosol"/>
    <property type="evidence" value="ECO:0007669"/>
    <property type="project" value="TreeGrafter"/>
</dbReference>
<keyword evidence="3 4" id="KW-0413">Isomerase</keyword>
<dbReference type="AlphaFoldDB" id="C4GB28"/>
<dbReference type="EMBL" id="ACIP02000002">
    <property type="protein sequence ID" value="EEP28321.1"/>
    <property type="molecule type" value="Genomic_DNA"/>
</dbReference>
<dbReference type="HAMAP" id="MF_01201">
    <property type="entry name" value="Ala_racemase"/>
    <property type="match status" value="1"/>
</dbReference>
<dbReference type="SUPFAM" id="SSF50621">
    <property type="entry name" value="Alanine racemase C-terminal domain-like"/>
    <property type="match status" value="1"/>
</dbReference>
<dbReference type="NCBIfam" id="TIGR00492">
    <property type="entry name" value="alr"/>
    <property type="match status" value="1"/>
</dbReference>
<protein>
    <recommendedName>
        <fullName evidence="4">Alanine racemase</fullName>
        <ecNumber evidence="4">5.1.1.1</ecNumber>
    </recommendedName>
</protein>